<dbReference type="InterPro" id="IPR004333">
    <property type="entry name" value="SBP_dom"/>
</dbReference>
<dbReference type="EMBL" id="FNXT01001249">
    <property type="protein sequence ID" value="SZX76149.1"/>
    <property type="molecule type" value="Genomic_DNA"/>
</dbReference>
<dbReference type="Gene3D" id="4.10.1100.10">
    <property type="entry name" value="Transcription factor, SBP-box domain"/>
    <property type="match status" value="1"/>
</dbReference>
<dbReference type="SUPFAM" id="SSF103612">
    <property type="entry name" value="SBT domain"/>
    <property type="match status" value="1"/>
</dbReference>
<gene>
    <name evidence="5" type="ORF">BQ4739_LOCUS16511</name>
</gene>
<proteinExistence type="predicted"/>
<sequence>MQINSKDHSDSGEDASLSAGCVDGEVSCTNDQGAHSSKQQSCKKHCQAVGCGTVLTKAYCLKKKLCEKHLKVEAIEVIGKQGLWRFCQQCGKLEELAAFAGDKRSCRLGLQKKREQSALLTAQKRQQQQLHKQRQQQQQACSAPAACFCSGAAAAAAAAGTPHSCHFSSNPALHTMHSGCHMAWQGPAAAAAAGGGSCNLFKSQPQAFSMQQPAAFGLSGPRPGQVMGQLSGPLHRSASGMSSQPAAGNIFLQQQQQQQQRTTGMEQQGMWMQQQQQCTVAMQPLACMLQPPPPQQQQQQQVLLTMTSSVSSSSQGGDDAAAAAAAAADALDFQLQDLEQMIMAELWEARTSITQQQLSQAGQTSNQTPGQTSAGLNMPGAQVAADMAYATDMVAQQQQQVMQQQQQQQMYRAASPFFDGAAAAAAAAAYPAAAATAVPAQVVLSRLQQLTSQIASLQNAIVGQL</sequence>
<dbReference type="Proteomes" id="UP000256970">
    <property type="component" value="Unassembled WGS sequence"/>
</dbReference>
<evidence type="ECO:0000259" key="4">
    <source>
        <dbReference type="PROSITE" id="PS51141"/>
    </source>
</evidence>
<reference evidence="5 6" key="1">
    <citation type="submission" date="2016-10" db="EMBL/GenBank/DDBJ databases">
        <authorList>
            <person name="Cai Z."/>
        </authorList>
    </citation>
    <scope>NUCLEOTIDE SEQUENCE [LARGE SCALE GENOMIC DNA]</scope>
</reference>
<evidence type="ECO:0000256" key="3">
    <source>
        <dbReference type="ARBA" id="ARBA00022833"/>
    </source>
</evidence>
<dbReference type="InterPro" id="IPR044817">
    <property type="entry name" value="SBP-like"/>
</dbReference>
<protein>
    <recommendedName>
        <fullName evidence="4">SBP-type domain-containing protein</fullName>
    </recommendedName>
</protein>
<dbReference type="GO" id="GO:0005634">
    <property type="term" value="C:nucleus"/>
    <property type="evidence" value="ECO:0007669"/>
    <property type="project" value="InterPro"/>
</dbReference>
<dbReference type="AlphaFoldDB" id="A0A383WGE5"/>
<dbReference type="PANTHER" id="PTHR31251">
    <property type="entry name" value="SQUAMOSA PROMOTER-BINDING-LIKE PROTEIN 4"/>
    <property type="match status" value="1"/>
</dbReference>
<evidence type="ECO:0000313" key="5">
    <source>
        <dbReference type="EMBL" id="SZX76149.1"/>
    </source>
</evidence>
<keyword evidence="2" id="KW-0863">Zinc-finger</keyword>
<dbReference type="PANTHER" id="PTHR31251:SF169">
    <property type="entry name" value="SQUAMOSA PROMOTER-BINDING-LIKE PROTEIN 8"/>
    <property type="match status" value="1"/>
</dbReference>
<feature type="domain" description="SBP-type" evidence="4">
    <location>
        <begin position="43"/>
        <end position="120"/>
    </location>
</feature>
<keyword evidence="3" id="KW-0862">Zinc</keyword>
<dbReference type="STRING" id="3088.A0A383WGE5"/>
<dbReference type="Pfam" id="PF03110">
    <property type="entry name" value="SBP"/>
    <property type="match status" value="1"/>
</dbReference>
<dbReference type="GO" id="GO:0003677">
    <property type="term" value="F:DNA binding"/>
    <property type="evidence" value="ECO:0007669"/>
    <property type="project" value="InterPro"/>
</dbReference>
<evidence type="ECO:0000313" key="6">
    <source>
        <dbReference type="Proteomes" id="UP000256970"/>
    </source>
</evidence>
<name>A0A383WGE5_TETOB</name>
<organism evidence="5 6">
    <name type="scientific">Tetradesmus obliquus</name>
    <name type="common">Green alga</name>
    <name type="synonym">Acutodesmus obliquus</name>
    <dbReference type="NCBI Taxonomy" id="3088"/>
    <lineage>
        <taxon>Eukaryota</taxon>
        <taxon>Viridiplantae</taxon>
        <taxon>Chlorophyta</taxon>
        <taxon>core chlorophytes</taxon>
        <taxon>Chlorophyceae</taxon>
        <taxon>CS clade</taxon>
        <taxon>Sphaeropleales</taxon>
        <taxon>Scenedesmaceae</taxon>
        <taxon>Tetradesmus</taxon>
    </lineage>
</organism>
<dbReference type="GO" id="GO:0008270">
    <property type="term" value="F:zinc ion binding"/>
    <property type="evidence" value="ECO:0007669"/>
    <property type="project" value="UniProtKB-KW"/>
</dbReference>
<accession>A0A383WGE5</accession>
<evidence type="ECO:0000256" key="1">
    <source>
        <dbReference type="ARBA" id="ARBA00022723"/>
    </source>
</evidence>
<dbReference type="PROSITE" id="PS51141">
    <property type="entry name" value="ZF_SBP"/>
    <property type="match status" value="1"/>
</dbReference>
<dbReference type="InterPro" id="IPR036893">
    <property type="entry name" value="SBP_sf"/>
</dbReference>
<keyword evidence="1" id="KW-0479">Metal-binding</keyword>
<keyword evidence="6" id="KW-1185">Reference proteome</keyword>
<evidence type="ECO:0000256" key="2">
    <source>
        <dbReference type="ARBA" id="ARBA00022771"/>
    </source>
</evidence>